<protein>
    <submittedName>
        <fullName evidence="2">Putative oxidoreductase</fullName>
    </submittedName>
</protein>
<gene>
    <name evidence="2" type="ORF">HBSAL_10750</name>
</gene>
<dbReference type="SUPFAM" id="SSF51735">
    <property type="entry name" value="NAD(P)-binding Rossmann-fold domains"/>
    <property type="match status" value="1"/>
</dbReference>
<name>A0A4D6GVI4_HALS9</name>
<dbReference type="Proteomes" id="UP000296216">
    <property type="component" value="Chromosome"/>
</dbReference>
<evidence type="ECO:0000313" key="2">
    <source>
        <dbReference type="EMBL" id="QCC45793.1"/>
    </source>
</evidence>
<sequence>MLHECVTALLVYGAYGYTGELVAAELCARGHDPVLAGRNATKLDRIGTRLGCDTRAFPVGAAAAHLDGVDVVLNCAGPFTETATPLADACLDAGVDYLDITGEIPVFETLARRDDDARDADATLLPGVGFDVVPTDCLAAHLAQRLPDATHLALGFEPHGGISPGTAATAVGQLGDGGAVRRDGRLLSVPPAHRQRRIDFGTGTRTAVTFPWGDVATAFRSTGIPNVEVYIPMPSAARRALRASGHLAPLFDAAPVQDTLRSLITRFVDGPDADERATGRAHIWGEVSSDATGETAVSRLVTPETYAFTVDAATTAAERTLDGDTPPGYQTPATAFGADFVTDLDGVTRTDDGDA</sequence>
<dbReference type="InterPro" id="IPR005097">
    <property type="entry name" value="Sacchrp_dh_NADP-bd"/>
</dbReference>
<accession>A0A4D6GVI4</accession>
<proteinExistence type="predicted"/>
<dbReference type="PANTHER" id="PTHR43781:SF1">
    <property type="entry name" value="SACCHAROPINE DEHYDROGENASE"/>
    <property type="match status" value="1"/>
</dbReference>
<dbReference type="InterPro" id="IPR036291">
    <property type="entry name" value="NAD(P)-bd_dom_sf"/>
</dbReference>
<reference evidence="2 3" key="1">
    <citation type="journal article" date="2019" name="Microbiol. Resour. Announc.">
        <title>The Genome Sequence of the Halobacterium salinarum Type Strain Is Closely Related to That of Laboratory Strains NRC-1 and R1.</title>
        <authorList>
            <person name="Pfeiffer F."/>
            <person name="Marchfelder A."/>
            <person name="Habermann B."/>
            <person name="Dyall-Smith M.L."/>
        </authorList>
    </citation>
    <scope>NUCLEOTIDE SEQUENCE [LARGE SCALE GENOMIC DNA]</scope>
    <source>
        <strain evidence="3">ATCC 33171 / DSM 3754 / JCM 8978 / NBRC 102687 / NCIMB 764 / 91-R6</strain>
    </source>
</reference>
<dbReference type="PANTHER" id="PTHR43781">
    <property type="entry name" value="SACCHAROPINE DEHYDROGENASE"/>
    <property type="match status" value="1"/>
</dbReference>
<dbReference type="EMBL" id="CP038631">
    <property type="protein sequence ID" value="QCC45793.1"/>
    <property type="molecule type" value="Genomic_DNA"/>
</dbReference>
<evidence type="ECO:0000313" key="3">
    <source>
        <dbReference type="Proteomes" id="UP000296216"/>
    </source>
</evidence>
<dbReference type="Gene3D" id="3.40.50.720">
    <property type="entry name" value="NAD(P)-binding Rossmann-like Domain"/>
    <property type="match status" value="1"/>
</dbReference>
<dbReference type="AlphaFoldDB" id="A0A4D6GVI4"/>
<feature type="domain" description="Saccharopine dehydrogenase NADP binding" evidence="1">
    <location>
        <begin position="10"/>
        <end position="121"/>
    </location>
</feature>
<evidence type="ECO:0000259" key="1">
    <source>
        <dbReference type="Pfam" id="PF03435"/>
    </source>
</evidence>
<dbReference type="Pfam" id="PF03435">
    <property type="entry name" value="Sacchrp_dh_NADP"/>
    <property type="match status" value="1"/>
</dbReference>
<organism evidence="2 3">
    <name type="scientific">Halobacterium salinarum (strain ATCC 33171 / DSM 3754 / JCM 8978 / NBRC 102687 / NCIMB 764 / 91-R6)</name>
    <dbReference type="NCBI Taxonomy" id="2597657"/>
    <lineage>
        <taxon>Archaea</taxon>
        <taxon>Methanobacteriati</taxon>
        <taxon>Methanobacteriota</taxon>
        <taxon>Stenosarchaea group</taxon>
        <taxon>Halobacteria</taxon>
        <taxon>Halobacteriales</taxon>
        <taxon>Halobacteriaceae</taxon>
        <taxon>Halobacterium</taxon>
    </lineage>
</organism>